<sequence length="401" mass="45562">MSGLQFGLNVRKKTTGATFGKPGANARPMGRTNAFGDRSSDEDDLDEDRPSSSSSSSSSRRPPNSTAVVNKTLRSYATSTVQAQNVVDQQNEALAQDATIFDYDGVYDQLKAGDRAKEIARKKDAEERKPKYVLALLQAAETRKRDRQVAEERRIERERELEGEEFKDKEMFITPAYKAQKEAMRLAEEEEKRRDEAVAKDEDGSMMRGFYRTMLDERTKLRPDIVVDESSATSASKNTAGSMDEEQRAKVEEERRQIIDARERGIHIAINDDGEVIDKRELLKGGLNITKKPGAPKTGSSSSSRSGYDRNKIYSEYKEAKYKSSSGRRDDHQDNTSTDQRARMTEQIEKQLMEQEKKREEEEKERQESIRQALKRKNQDDQVMDAKARYLARKAAGKSDS</sequence>
<feature type="compositionally biased region" description="Polar residues" evidence="3">
    <location>
        <begin position="230"/>
        <end position="241"/>
    </location>
</feature>
<proteinExistence type="inferred from homology"/>
<feature type="region of interest" description="Disordered" evidence="3">
    <location>
        <begin position="1"/>
        <end position="68"/>
    </location>
</feature>
<evidence type="ECO:0000259" key="4">
    <source>
        <dbReference type="Pfam" id="PF09745"/>
    </source>
</evidence>
<keyword evidence="6" id="KW-1185">Reference proteome</keyword>
<dbReference type="EMBL" id="JAABOA010000886">
    <property type="protein sequence ID" value="KAF9582891.1"/>
    <property type="molecule type" value="Genomic_DNA"/>
</dbReference>
<reference evidence="5" key="1">
    <citation type="journal article" date="2020" name="Fungal Divers.">
        <title>Resolving the Mortierellaceae phylogeny through synthesis of multi-gene phylogenetics and phylogenomics.</title>
        <authorList>
            <person name="Vandepol N."/>
            <person name="Liber J."/>
            <person name="Desiro A."/>
            <person name="Na H."/>
            <person name="Kennedy M."/>
            <person name="Barry K."/>
            <person name="Grigoriev I.V."/>
            <person name="Miller A.N."/>
            <person name="O'Donnell K."/>
            <person name="Stajich J.E."/>
            <person name="Bonito G."/>
        </authorList>
    </citation>
    <scope>NUCLEOTIDE SEQUENCE</scope>
    <source>
        <strain evidence="5">KOD1015</strain>
    </source>
</reference>
<feature type="region of interest" description="Disordered" evidence="3">
    <location>
        <begin position="222"/>
        <end position="254"/>
    </location>
</feature>
<dbReference type="PANTHER" id="PTHR47845:SF1">
    <property type="entry name" value="NUCLEAR SPECKLE SPLICING REGULATORY PROTEIN 1 HOMOLOG"/>
    <property type="match status" value="1"/>
</dbReference>
<evidence type="ECO:0000256" key="2">
    <source>
        <dbReference type="ARBA" id="ARBA00023054"/>
    </source>
</evidence>
<organism evidence="5 6">
    <name type="scientific">Lunasporangiospora selenospora</name>
    <dbReference type="NCBI Taxonomy" id="979761"/>
    <lineage>
        <taxon>Eukaryota</taxon>
        <taxon>Fungi</taxon>
        <taxon>Fungi incertae sedis</taxon>
        <taxon>Mucoromycota</taxon>
        <taxon>Mortierellomycotina</taxon>
        <taxon>Mortierellomycetes</taxon>
        <taxon>Mortierellales</taxon>
        <taxon>Mortierellaceae</taxon>
        <taxon>Lunasporangiospora</taxon>
    </lineage>
</organism>
<dbReference type="Proteomes" id="UP000780801">
    <property type="component" value="Unassembled WGS sequence"/>
</dbReference>
<feature type="compositionally biased region" description="Basic and acidic residues" evidence="3">
    <location>
        <begin position="245"/>
        <end position="254"/>
    </location>
</feature>
<feature type="compositionally biased region" description="Low complexity" evidence="3">
    <location>
        <begin position="51"/>
        <end position="63"/>
    </location>
</feature>
<feature type="region of interest" description="Disordered" evidence="3">
    <location>
        <begin position="285"/>
        <end position="384"/>
    </location>
</feature>
<evidence type="ECO:0000256" key="1">
    <source>
        <dbReference type="ARBA" id="ARBA00010126"/>
    </source>
</evidence>
<dbReference type="InterPro" id="IPR018612">
    <property type="entry name" value="NSRP1_N"/>
</dbReference>
<name>A0A9P6FY74_9FUNG</name>
<accession>A0A9P6FY74</accession>
<dbReference type="Pfam" id="PF09745">
    <property type="entry name" value="NSRP1_N"/>
    <property type="match status" value="1"/>
</dbReference>
<protein>
    <recommendedName>
        <fullName evidence="4">Nuclear speckle splicing regulatory protein 1 N-terminal domain-containing protein</fullName>
    </recommendedName>
</protein>
<evidence type="ECO:0000256" key="3">
    <source>
        <dbReference type="SAM" id="MobiDB-lite"/>
    </source>
</evidence>
<feature type="compositionally biased region" description="Basic and acidic residues" evidence="3">
    <location>
        <begin position="307"/>
        <end position="369"/>
    </location>
</feature>
<dbReference type="OrthoDB" id="446635at2759"/>
<comment type="caution">
    <text evidence="5">The sequence shown here is derived from an EMBL/GenBank/DDBJ whole genome shotgun (WGS) entry which is preliminary data.</text>
</comment>
<comment type="similarity">
    <text evidence="1">Belongs to the NSRP1 family.</text>
</comment>
<dbReference type="PANTHER" id="PTHR47845">
    <property type="entry name" value="NUCLEAR SPECKLE SPLICING REGULATORY PROTEIN 1 HOMOLOG"/>
    <property type="match status" value="1"/>
</dbReference>
<dbReference type="AlphaFoldDB" id="A0A9P6FY74"/>
<keyword evidence="2" id="KW-0175">Coiled coil</keyword>
<feature type="domain" description="Nuclear speckle splicing regulatory protein 1 N-terminal" evidence="4">
    <location>
        <begin position="89"/>
        <end position="202"/>
    </location>
</feature>
<gene>
    <name evidence="5" type="ORF">BGW38_010618</name>
</gene>
<evidence type="ECO:0000313" key="5">
    <source>
        <dbReference type="EMBL" id="KAF9582891.1"/>
    </source>
</evidence>
<dbReference type="GO" id="GO:0000381">
    <property type="term" value="P:regulation of alternative mRNA splicing, via spliceosome"/>
    <property type="evidence" value="ECO:0007669"/>
    <property type="project" value="InterPro"/>
</dbReference>
<dbReference type="InterPro" id="IPR053246">
    <property type="entry name" value="NS_splicing_regulatory_protein"/>
</dbReference>
<evidence type="ECO:0000313" key="6">
    <source>
        <dbReference type="Proteomes" id="UP000780801"/>
    </source>
</evidence>